<proteinExistence type="predicted"/>
<name>A0A7S1SFW8_ALECA</name>
<gene>
    <name evidence="2" type="ORF">ACAT0790_LOCUS69861</name>
</gene>
<dbReference type="EMBL" id="HBGE01117173">
    <property type="protein sequence ID" value="CAD9193084.1"/>
    <property type="molecule type" value="Transcribed_RNA"/>
</dbReference>
<feature type="signal peptide" evidence="1">
    <location>
        <begin position="1"/>
        <end position="27"/>
    </location>
</feature>
<reference evidence="2" key="1">
    <citation type="submission" date="2021-01" db="EMBL/GenBank/DDBJ databases">
        <authorList>
            <person name="Corre E."/>
            <person name="Pelletier E."/>
            <person name="Niang G."/>
            <person name="Scheremetjew M."/>
            <person name="Finn R."/>
            <person name="Kale V."/>
            <person name="Holt S."/>
            <person name="Cochrane G."/>
            <person name="Meng A."/>
            <person name="Brown T."/>
            <person name="Cohen L."/>
        </authorList>
    </citation>
    <scope>NUCLEOTIDE SEQUENCE</scope>
    <source>
        <strain evidence="2">OF101</strain>
    </source>
</reference>
<keyword evidence="1" id="KW-0732">Signal</keyword>
<protein>
    <submittedName>
        <fullName evidence="2">Uncharacterized protein</fullName>
    </submittedName>
</protein>
<feature type="chain" id="PRO_5031209638" evidence="1">
    <location>
        <begin position="28"/>
        <end position="137"/>
    </location>
</feature>
<accession>A0A7S1SFW8</accession>
<evidence type="ECO:0000313" key="2">
    <source>
        <dbReference type="EMBL" id="CAD9193084.1"/>
    </source>
</evidence>
<sequence>MLMAGKAPLLWCLILLGQHDLVTLATATEEGRDIGDGLAAGAPQSSEGPDLGKVIAEKEAELERMAAHMRAMAGAGDSSALEDMKKTADAMDAGLVRARELQGEARLEVIESALEKRWDFVKGLNRKPEPSKGAGEL</sequence>
<evidence type="ECO:0000256" key="1">
    <source>
        <dbReference type="SAM" id="SignalP"/>
    </source>
</evidence>
<dbReference type="AlphaFoldDB" id="A0A7S1SFW8"/>
<organism evidence="2">
    <name type="scientific">Alexandrium catenella</name>
    <name type="common">Red tide dinoflagellate</name>
    <name type="synonym">Gonyaulax catenella</name>
    <dbReference type="NCBI Taxonomy" id="2925"/>
    <lineage>
        <taxon>Eukaryota</taxon>
        <taxon>Sar</taxon>
        <taxon>Alveolata</taxon>
        <taxon>Dinophyceae</taxon>
        <taxon>Gonyaulacales</taxon>
        <taxon>Pyrocystaceae</taxon>
        <taxon>Alexandrium</taxon>
    </lineage>
</organism>